<keyword evidence="4 5" id="KW-0472">Membrane</keyword>
<feature type="transmembrane region" description="Helical" evidence="6">
    <location>
        <begin position="46"/>
        <end position="71"/>
    </location>
</feature>
<name>A0A423TF76_PENVA</name>
<keyword evidence="2 5" id="KW-0812">Transmembrane</keyword>
<dbReference type="GO" id="GO:0016020">
    <property type="term" value="C:membrane"/>
    <property type="evidence" value="ECO:0007669"/>
    <property type="project" value="UniProtKB-SubCell"/>
</dbReference>
<feature type="domain" description="MARVEL" evidence="7">
    <location>
        <begin position="9"/>
        <end position="143"/>
    </location>
</feature>
<dbReference type="InterPro" id="IPR008253">
    <property type="entry name" value="Marvel"/>
</dbReference>
<evidence type="ECO:0000256" key="2">
    <source>
        <dbReference type="ARBA" id="ARBA00022692"/>
    </source>
</evidence>
<keyword evidence="9" id="KW-1185">Reference proteome</keyword>
<evidence type="ECO:0000256" key="3">
    <source>
        <dbReference type="ARBA" id="ARBA00022989"/>
    </source>
</evidence>
<evidence type="ECO:0000313" key="9">
    <source>
        <dbReference type="Proteomes" id="UP000283509"/>
    </source>
</evidence>
<feature type="transmembrane region" description="Helical" evidence="6">
    <location>
        <begin position="15"/>
        <end position="34"/>
    </location>
</feature>
<keyword evidence="3 6" id="KW-1133">Transmembrane helix</keyword>
<proteinExistence type="predicted"/>
<dbReference type="AlphaFoldDB" id="A0A423TF76"/>
<reference evidence="8 9" key="2">
    <citation type="submission" date="2019-01" db="EMBL/GenBank/DDBJ databases">
        <title>The decoding of complex shrimp genome reveals the adaptation for benthos swimmer, frequently molting mechanism and breeding impact on genome.</title>
        <authorList>
            <person name="Sun Y."/>
            <person name="Gao Y."/>
            <person name="Yu Y."/>
        </authorList>
    </citation>
    <scope>NUCLEOTIDE SEQUENCE [LARGE SCALE GENOMIC DNA]</scope>
    <source>
        <tissue evidence="8">Muscle</tissue>
    </source>
</reference>
<dbReference type="Proteomes" id="UP000283509">
    <property type="component" value="Unassembled WGS sequence"/>
</dbReference>
<organism evidence="8 9">
    <name type="scientific">Penaeus vannamei</name>
    <name type="common">Whiteleg shrimp</name>
    <name type="synonym">Litopenaeus vannamei</name>
    <dbReference type="NCBI Taxonomy" id="6689"/>
    <lineage>
        <taxon>Eukaryota</taxon>
        <taxon>Metazoa</taxon>
        <taxon>Ecdysozoa</taxon>
        <taxon>Arthropoda</taxon>
        <taxon>Crustacea</taxon>
        <taxon>Multicrustacea</taxon>
        <taxon>Malacostraca</taxon>
        <taxon>Eumalacostraca</taxon>
        <taxon>Eucarida</taxon>
        <taxon>Decapoda</taxon>
        <taxon>Dendrobranchiata</taxon>
        <taxon>Penaeoidea</taxon>
        <taxon>Penaeidae</taxon>
        <taxon>Penaeus</taxon>
    </lineage>
</organism>
<gene>
    <name evidence="8" type="ORF">C7M84_006447</name>
</gene>
<accession>A0A423TF76</accession>
<dbReference type="OrthoDB" id="6362958at2759"/>
<feature type="transmembrane region" description="Helical" evidence="6">
    <location>
        <begin position="117"/>
        <end position="142"/>
    </location>
</feature>
<comment type="subcellular location">
    <subcellularLocation>
        <location evidence="1">Membrane</location>
        <topology evidence="1">Multi-pass membrane protein</topology>
    </subcellularLocation>
</comment>
<evidence type="ECO:0000256" key="1">
    <source>
        <dbReference type="ARBA" id="ARBA00004141"/>
    </source>
</evidence>
<comment type="caution">
    <text evidence="8">The sequence shown here is derived from an EMBL/GenBank/DDBJ whole genome shotgun (WGS) entry which is preliminary data.</text>
</comment>
<evidence type="ECO:0000256" key="4">
    <source>
        <dbReference type="ARBA" id="ARBA00023136"/>
    </source>
</evidence>
<sequence>MDGYRRSQFIISPPAILKAGEMLILVTGMILFLVENSCPGDGAFLAMYLLPCGVCLAATLVSYVTAVLVLVGGRNPLTTPAWVKGDVWFNVCALVLMLVGSVLTLTRNECANNYSMVIAAIALGFISVILYASSGAVTYVILTRHREEVKAAQRAQLEDRRVTLSALA</sequence>
<evidence type="ECO:0000256" key="5">
    <source>
        <dbReference type="PROSITE-ProRule" id="PRU00581"/>
    </source>
</evidence>
<reference evidence="8 9" key="1">
    <citation type="submission" date="2018-04" db="EMBL/GenBank/DDBJ databases">
        <authorList>
            <person name="Zhang X."/>
            <person name="Yuan J."/>
            <person name="Li F."/>
            <person name="Xiang J."/>
        </authorList>
    </citation>
    <scope>NUCLEOTIDE SEQUENCE [LARGE SCALE GENOMIC DNA]</scope>
    <source>
        <tissue evidence="8">Muscle</tissue>
    </source>
</reference>
<feature type="transmembrane region" description="Helical" evidence="6">
    <location>
        <begin position="87"/>
        <end position="105"/>
    </location>
</feature>
<evidence type="ECO:0000256" key="6">
    <source>
        <dbReference type="SAM" id="Phobius"/>
    </source>
</evidence>
<protein>
    <recommendedName>
        <fullName evidence="7">MARVEL domain-containing protein</fullName>
    </recommendedName>
</protein>
<dbReference type="EMBL" id="QCYY01001817">
    <property type="protein sequence ID" value="ROT75027.1"/>
    <property type="molecule type" value="Genomic_DNA"/>
</dbReference>
<evidence type="ECO:0000313" key="8">
    <source>
        <dbReference type="EMBL" id="ROT75027.1"/>
    </source>
</evidence>
<evidence type="ECO:0000259" key="7">
    <source>
        <dbReference type="PROSITE" id="PS51225"/>
    </source>
</evidence>
<dbReference type="PROSITE" id="PS51225">
    <property type="entry name" value="MARVEL"/>
    <property type="match status" value="1"/>
</dbReference>